<geneLocation type="mitochondrion" evidence="2"/>
<dbReference type="EMBL" id="MT036744">
    <property type="protein sequence ID" value="QID47554.1"/>
    <property type="molecule type" value="Genomic_DNA"/>
</dbReference>
<dbReference type="EMBL" id="MT036739">
    <property type="protein sequence ID" value="QID47292.1"/>
    <property type="molecule type" value="Genomic_DNA"/>
</dbReference>
<dbReference type="EMBL" id="BK010540">
    <property type="protein sequence ID" value="DAC73589.1"/>
    <property type="molecule type" value="Genomic_DNA"/>
</dbReference>
<reference evidence="2" key="2">
    <citation type="journal article" date="2018" name="PeerJ">
        <title>First steps towards mitochondrial pan-genomics: detailed analysis of Fusarium graminearum mitogenomes.</title>
        <authorList>
            <person name="Brankovics B."/>
            <person name="Kulik T."/>
            <person name="Sawicki J."/>
            <person name="Bilska K."/>
            <person name="Zhang H."/>
            <person name="de Hoog G.S."/>
            <person name="van der Lee T.A."/>
            <person name="Waalwijk C."/>
            <person name="van Diepeningen A.D."/>
        </authorList>
    </citation>
    <scope>NUCLEOTIDE SEQUENCE</scope>
    <source>
        <strain evidence="4">HN-Z6</strain>
        <strain evidence="3">HN9-1</strain>
        <strain evidence="5">INRA-156</strain>
        <strain evidence="6">INRA-195</strain>
        <strain evidence="2">PH-1</strain>
    </source>
</reference>
<dbReference type="EMBL" id="MT036719">
    <property type="protein sequence ID" value="QID46234.1"/>
    <property type="molecule type" value="Genomic_DNA"/>
</dbReference>
<dbReference type="EMBL" id="BK010539">
    <property type="protein sequence ID" value="DAC73533.1"/>
    <property type="molecule type" value="Genomic_DNA"/>
</dbReference>
<gene>
    <name evidence="2" type="primary">iorf252</name>
</gene>
<dbReference type="EMBL" id="MT036700">
    <property type="protein sequence ID" value="QID45255.1"/>
    <property type="molecule type" value="Genomic_DNA"/>
</dbReference>
<dbReference type="EMBL" id="MT036702">
    <property type="protein sequence ID" value="QID45359.1"/>
    <property type="molecule type" value="Genomic_DNA"/>
</dbReference>
<evidence type="ECO:0000313" key="4">
    <source>
        <dbReference type="EMBL" id="DAC73589.1"/>
    </source>
</evidence>
<evidence type="ECO:0000313" key="6">
    <source>
        <dbReference type="EMBL" id="DAC73913.1"/>
    </source>
</evidence>
<name>A0A3G2LJB0_GIBZA</name>
<feature type="domain" description="Homing endonuclease LAGLIDADG" evidence="1">
    <location>
        <begin position="67"/>
        <end position="233"/>
    </location>
</feature>
<keyword evidence="2" id="KW-0255">Endonuclease</keyword>
<dbReference type="EMBL" id="MT036696">
    <property type="protein sequence ID" value="QID45048.1"/>
    <property type="molecule type" value="Genomic_DNA"/>
</dbReference>
<protein>
    <submittedName>
        <fullName evidence="2">LAGLIDADG endonuclease</fullName>
    </submittedName>
</protein>
<evidence type="ECO:0000313" key="3">
    <source>
        <dbReference type="EMBL" id="DAC73533.1"/>
    </source>
</evidence>
<dbReference type="AlphaFoldDB" id="A0A3G2LJB0"/>
<keyword evidence="2" id="KW-0496">Mitochondrion</keyword>
<sequence>MIAIIMKYSSLKSFRVGTAYSPIEQNTVKPVNTNIVVWGSNLNSTAGEGRFTKIVKNMIALPPYQKSVIIGILLSDGNLSSSKSHENPHLTFKQGLKNSNYVWFAYFILAHYCNLHPSLVKSFRKNRVAFAIYFRTRGLPCFNELRHLFYKDKVKVVPEDIYNLLTPVALAHLIMGDGSAKEYGLIICTDSYKLIDIVRLMNVLMIRYNLNCKLRFHTPTQPRIYISQHSMPVLRELVKPYMAESMLYKIGL</sequence>
<organism evidence="2">
    <name type="scientific">Gibberella zeae</name>
    <name type="common">Wheat head blight fungus</name>
    <name type="synonym">Fusarium graminearum</name>
    <dbReference type="NCBI Taxonomy" id="5518"/>
    <lineage>
        <taxon>Eukaryota</taxon>
        <taxon>Fungi</taxon>
        <taxon>Dikarya</taxon>
        <taxon>Ascomycota</taxon>
        <taxon>Pezizomycotina</taxon>
        <taxon>Sordariomycetes</taxon>
        <taxon>Hypocreomycetidae</taxon>
        <taxon>Hypocreales</taxon>
        <taxon>Nectriaceae</taxon>
        <taxon>Fusarium</taxon>
    </lineage>
</organism>
<dbReference type="GO" id="GO:0004519">
    <property type="term" value="F:endonuclease activity"/>
    <property type="evidence" value="ECO:0007669"/>
    <property type="project" value="UniProtKB-KW"/>
</dbReference>
<dbReference type="Gene3D" id="3.10.28.10">
    <property type="entry name" value="Homing endonucleases"/>
    <property type="match status" value="2"/>
</dbReference>
<dbReference type="SUPFAM" id="SSF55608">
    <property type="entry name" value="Homing endonucleases"/>
    <property type="match status" value="1"/>
</dbReference>
<dbReference type="EMBL" id="MT036729">
    <property type="protein sequence ID" value="QID46762.1"/>
    <property type="molecule type" value="Genomic_DNA"/>
</dbReference>
<evidence type="ECO:0000313" key="2">
    <source>
        <dbReference type="EMBL" id="AYN73121.1"/>
    </source>
</evidence>
<dbReference type="EMBL" id="MT036725">
    <property type="protein sequence ID" value="QID46550.1"/>
    <property type="molecule type" value="Genomic_DNA"/>
</dbReference>
<proteinExistence type="predicted"/>
<evidence type="ECO:0000313" key="7">
    <source>
        <dbReference type="EMBL" id="QID45048.1"/>
    </source>
</evidence>
<dbReference type="InterPro" id="IPR004860">
    <property type="entry name" value="LAGLIDADG_dom"/>
</dbReference>
<dbReference type="EMBL" id="MH412632">
    <property type="protein sequence ID" value="AYN73121.1"/>
    <property type="molecule type" value="Genomic_DNA"/>
</dbReference>
<dbReference type="EMBL" id="MT036752">
    <property type="protein sequence ID" value="QID47972.1"/>
    <property type="molecule type" value="Genomic_DNA"/>
</dbReference>
<dbReference type="EMBL" id="MT036732">
    <property type="protein sequence ID" value="QID46922.1"/>
    <property type="molecule type" value="Genomic_DNA"/>
</dbReference>
<dbReference type="EMBL" id="MT036735">
    <property type="protein sequence ID" value="QID47080.1"/>
    <property type="molecule type" value="Genomic_DNA"/>
</dbReference>
<dbReference type="EMBL" id="BK010546">
    <property type="protein sequence ID" value="DAC73913.1"/>
    <property type="molecule type" value="Genomic_DNA"/>
</dbReference>
<dbReference type="EMBL" id="MT036720">
    <property type="protein sequence ID" value="QID46288.1"/>
    <property type="molecule type" value="Genomic_DNA"/>
</dbReference>
<reference evidence="7" key="3">
    <citation type="submission" date="2020-02" db="EMBL/GenBank/DDBJ databases">
        <title>Diversity of selfish genetic elements in mitogenomes of closely related Fusaria and its implication for diagnostic purposes.</title>
        <authorList>
            <person name="Kulik T."/>
            <person name="Brankovics B."/>
            <person name="van Diepeningen A.D."/>
            <person name="Bilska K."/>
            <person name="Zelechowski M."/>
            <person name="Myszczynski K."/>
            <person name="Molcan T."/>
            <person name="Stakheev A."/>
            <person name="Stenglein S."/>
            <person name="Beyer M."/>
            <person name="Pasquali M."/>
            <person name="Sawicki J."/>
            <person name="Baturo-Ciesniewska A."/>
        </authorList>
    </citation>
    <scope>NUCLEOTIDE SEQUENCE</scope>
</reference>
<dbReference type="EMBL" id="MT036736">
    <property type="protein sequence ID" value="QID47135.1"/>
    <property type="molecule type" value="Genomic_DNA"/>
</dbReference>
<dbReference type="EMBL" id="MT036723">
    <property type="protein sequence ID" value="QID46443.1"/>
    <property type="molecule type" value="Genomic_DNA"/>
</dbReference>
<keyword evidence="2" id="KW-0540">Nuclease</keyword>
<keyword evidence="2" id="KW-0378">Hydrolase</keyword>
<evidence type="ECO:0000313" key="5">
    <source>
        <dbReference type="EMBL" id="DAC73645.1"/>
    </source>
</evidence>
<evidence type="ECO:0000259" key="1">
    <source>
        <dbReference type="Pfam" id="PF03161"/>
    </source>
</evidence>
<dbReference type="Pfam" id="PF03161">
    <property type="entry name" value="LAGLIDADG_2"/>
    <property type="match status" value="1"/>
</dbReference>
<dbReference type="EMBL" id="MT036726">
    <property type="protein sequence ID" value="QID46604.1"/>
    <property type="molecule type" value="Genomic_DNA"/>
</dbReference>
<dbReference type="EMBL" id="MT036750">
    <property type="protein sequence ID" value="QID47865.1"/>
    <property type="molecule type" value="Genomic_DNA"/>
</dbReference>
<dbReference type="InterPro" id="IPR027434">
    <property type="entry name" value="Homing_endonucl"/>
</dbReference>
<reference evidence="3" key="1">
    <citation type="journal article" date="2016" name="PLoS Comput. Biol.">
        <title>GRAbB: Selective Assembly of Genomic Regions, a New Niche for Genomic Research.</title>
        <authorList>
            <person name="Brankovics B."/>
            <person name="Zhang H."/>
            <person name="van Diepeningen A.D."/>
            <person name="van der Lee T.A."/>
            <person name="Waalwijk C."/>
            <person name="de Hoog G.S."/>
        </authorList>
    </citation>
    <scope>NUCLEOTIDE SEQUENCE</scope>
    <source>
        <strain evidence="4">HN-Z6</strain>
        <strain evidence="3">HN9-1</strain>
        <strain evidence="5">INRA-156</strain>
        <strain evidence="6">INRA-195</strain>
    </source>
</reference>
<dbReference type="EMBL" id="BK010541">
    <property type="protein sequence ID" value="DAC73645.1"/>
    <property type="molecule type" value="Genomic_DNA"/>
</dbReference>
<accession>A0A3G2LJB0</accession>